<accession>A0ABN0RG14</accession>
<feature type="region of interest" description="Disordered" evidence="1">
    <location>
        <begin position="39"/>
        <end position="81"/>
    </location>
</feature>
<comment type="caution">
    <text evidence="2">The sequence shown here is derived from an EMBL/GenBank/DDBJ whole genome shotgun (WGS) entry which is preliminary data.</text>
</comment>
<reference evidence="2 3" key="1">
    <citation type="journal article" date="2014" name="Int. J. Syst. Evol. Microbiol.">
        <title>Listeria floridensis sp. nov., Listeria aquatica sp. nov., Listeria cornellensis sp. nov., Listeria riparia sp. nov. and Listeria grandensis sp. nov., from agricultural and natural environments.</title>
        <authorList>
            <person name="den Bakker H.C."/>
            <person name="Warchocki S."/>
            <person name="Wright E.M."/>
            <person name="Allred A.F."/>
            <person name="Ahlstrom C."/>
            <person name="Manuel C.S."/>
            <person name="Stasiewicz M.J."/>
            <person name="Burrell A."/>
            <person name="Roof S."/>
            <person name="Strawn L."/>
            <person name="Fortes E.D."/>
            <person name="Nightingale K.K."/>
            <person name="Kephart D."/>
            <person name="Wiedmann M."/>
        </authorList>
    </citation>
    <scope>NUCLEOTIDE SEQUENCE [LARGE SCALE GENOMIC DNA]</scope>
    <source>
        <strain evidence="2 3">FSL S10-1187</strain>
    </source>
</reference>
<protein>
    <submittedName>
        <fullName evidence="2">Lipoprotein</fullName>
    </submittedName>
</protein>
<evidence type="ECO:0000313" key="2">
    <source>
        <dbReference type="EMBL" id="EUJ32437.1"/>
    </source>
</evidence>
<organism evidence="2 3">
    <name type="scientific">Listeria floridensis FSL S10-1187</name>
    <dbReference type="NCBI Taxonomy" id="1265817"/>
    <lineage>
        <taxon>Bacteria</taxon>
        <taxon>Bacillati</taxon>
        <taxon>Bacillota</taxon>
        <taxon>Bacilli</taxon>
        <taxon>Bacillales</taxon>
        <taxon>Listeriaceae</taxon>
        <taxon>Listeria</taxon>
    </lineage>
</organism>
<proteinExistence type="predicted"/>
<dbReference type="EMBL" id="AODF01000011">
    <property type="protein sequence ID" value="EUJ32437.1"/>
    <property type="molecule type" value="Genomic_DNA"/>
</dbReference>
<keyword evidence="3" id="KW-1185">Reference proteome</keyword>
<keyword evidence="2" id="KW-0449">Lipoprotein</keyword>
<name>A0ABN0RG14_9LIST</name>
<dbReference type="Proteomes" id="UP000019249">
    <property type="component" value="Unassembled WGS sequence"/>
</dbReference>
<dbReference type="RefSeq" id="WP_036097060.1">
    <property type="nucleotide sequence ID" value="NZ_AODF01000011.1"/>
</dbReference>
<feature type="compositionally biased region" description="Polar residues" evidence="1">
    <location>
        <begin position="45"/>
        <end position="61"/>
    </location>
</feature>
<gene>
    <name evidence="2" type="ORF">MFLO_06937</name>
</gene>
<evidence type="ECO:0000256" key="1">
    <source>
        <dbReference type="SAM" id="MobiDB-lite"/>
    </source>
</evidence>
<sequence length="81" mass="9194">MEAVKNEKYDVGFTLNINDKNDVSNYFFDDELAKEMGNFDKEQSAPLSSKKASYSSQNKLSTPEERRAYFKNSKGLNLSGL</sequence>
<evidence type="ECO:0000313" key="3">
    <source>
        <dbReference type="Proteomes" id="UP000019249"/>
    </source>
</evidence>